<dbReference type="PANTHER" id="PTHR21517:SF3">
    <property type="entry name" value="APICAL JUNCTION COMPONENT 1 HOMOLOG"/>
    <property type="match status" value="1"/>
</dbReference>
<accession>A0A834BRW4</accession>
<keyword evidence="2" id="KW-0472">Membrane</keyword>
<evidence type="ECO:0000313" key="3">
    <source>
        <dbReference type="EMBL" id="KAF6715098.1"/>
    </source>
</evidence>
<dbReference type="AlphaFoldDB" id="A0A834BRW4"/>
<dbReference type="EMBL" id="WKFB01001173">
    <property type="protein sequence ID" value="KAF6715098.1"/>
    <property type="molecule type" value="Genomic_DNA"/>
</dbReference>
<proteinExistence type="predicted"/>
<dbReference type="PANTHER" id="PTHR21517">
    <property type="entry name" value="APICAL JUNCTION COMPONENT 1 HOMOLOG"/>
    <property type="match status" value="1"/>
</dbReference>
<feature type="compositionally biased region" description="Basic and acidic residues" evidence="1">
    <location>
        <begin position="51"/>
        <end position="72"/>
    </location>
</feature>
<evidence type="ECO:0000313" key="4">
    <source>
        <dbReference type="Proteomes" id="UP000646548"/>
    </source>
</evidence>
<comment type="caution">
    <text evidence="3">The sequence shown here is derived from an EMBL/GenBank/DDBJ whole genome shotgun (WGS) entry which is preliminary data.</text>
</comment>
<keyword evidence="2" id="KW-1133">Transmembrane helix</keyword>
<organism evidence="3 4">
    <name type="scientific">Oryzias melastigma</name>
    <name type="common">Marine medaka</name>
    <dbReference type="NCBI Taxonomy" id="30732"/>
    <lineage>
        <taxon>Eukaryota</taxon>
        <taxon>Metazoa</taxon>
        <taxon>Chordata</taxon>
        <taxon>Craniata</taxon>
        <taxon>Vertebrata</taxon>
        <taxon>Euteleostomi</taxon>
        <taxon>Actinopterygii</taxon>
        <taxon>Neopterygii</taxon>
        <taxon>Teleostei</taxon>
        <taxon>Neoteleostei</taxon>
        <taxon>Acanthomorphata</taxon>
        <taxon>Ovalentaria</taxon>
        <taxon>Atherinomorphae</taxon>
        <taxon>Beloniformes</taxon>
        <taxon>Adrianichthyidae</taxon>
        <taxon>Oryziinae</taxon>
        <taxon>Oryzias</taxon>
    </lineage>
</organism>
<keyword evidence="2" id="KW-0812">Transmembrane</keyword>
<dbReference type="InterPro" id="IPR038825">
    <property type="entry name" value="Apical_junction"/>
</dbReference>
<feature type="compositionally biased region" description="Polar residues" evidence="1">
    <location>
        <begin position="28"/>
        <end position="37"/>
    </location>
</feature>
<dbReference type="GO" id="GO:0005886">
    <property type="term" value="C:plasma membrane"/>
    <property type="evidence" value="ECO:0007669"/>
    <property type="project" value="TreeGrafter"/>
</dbReference>
<feature type="transmembrane region" description="Helical" evidence="2">
    <location>
        <begin position="240"/>
        <end position="260"/>
    </location>
</feature>
<feature type="region of interest" description="Disordered" evidence="1">
    <location>
        <begin position="1"/>
        <end position="76"/>
    </location>
</feature>
<dbReference type="GO" id="GO:0045216">
    <property type="term" value="P:cell-cell junction organization"/>
    <property type="evidence" value="ECO:0007669"/>
    <property type="project" value="InterPro"/>
</dbReference>
<sequence length="284" mass="32722">MTPQSMAAEMTSEVMVPDHKRRTRSKSASRVQTNFTPVSFEGSSSSRRKGRESQRAMKDSRWRPEVSPRREASFSGARAHMPEVHPIKLQPQIADSSRNSPHCVIDKCSYGELNKPATSPHVRCRVDIMPDDMALHQSRRKKTTKSIDIPCQRQQNIGSRSLTVPRHFSYLELNLLLTLWKERVGKLISIPAACQTVTCSRWSFRYKECLLQVTIMVENEELTPVPMCQQNFFMQMTQEGMFLLFLMFLHNVIPIFMMTVTHQGKHTLQKCTTYKIQGLAWCML</sequence>
<dbReference type="Proteomes" id="UP000646548">
    <property type="component" value="Unassembled WGS sequence"/>
</dbReference>
<dbReference type="GO" id="GO:0043296">
    <property type="term" value="C:apical junction complex"/>
    <property type="evidence" value="ECO:0007669"/>
    <property type="project" value="TreeGrafter"/>
</dbReference>
<gene>
    <name evidence="3" type="ORF">FQA47_000971</name>
</gene>
<evidence type="ECO:0000256" key="1">
    <source>
        <dbReference type="SAM" id="MobiDB-lite"/>
    </source>
</evidence>
<protein>
    <submittedName>
        <fullName evidence="3">Uncharacterized protein</fullName>
    </submittedName>
</protein>
<reference evidence="3" key="1">
    <citation type="journal article" name="BMC Genomics">
        <title>Long-read sequencing and de novo genome assembly of marine medaka (Oryzias melastigma).</title>
        <authorList>
            <person name="Liang P."/>
            <person name="Saqib H.S.A."/>
            <person name="Ni X."/>
            <person name="Shen Y."/>
        </authorList>
    </citation>
    <scope>NUCLEOTIDE SEQUENCE</scope>
    <source>
        <strain evidence="3">Bigg-433</strain>
    </source>
</reference>
<evidence type="ECO:0000256" key="2">
    <source>
        <dbReference type="SAM" id="Phobius"/>
    </source>
</evidence>
<name>A0A834BRW4_ORYME</name>